<organism evidence="2 3">
    <name type="scientific">Liparis tanakae</name>
    <name type="common">Tanaka's snailfish</name>
    <dbReference type="NCBI Taxonomy" id="230148"/>
    <lineage>
        <taxon>Eukaryota</taxon>
        <taxon>Metazoa</taxon>
        <taxon>Chordata</taxon>
        <taxon>Craniata</taxon>
        <taxon>Vertebrata</taxon>
        <taxon>Euteleostomi</taxon>
        <taxon>Actinopterygii</taxon>
        <taxon>Neopterygii</taxon>
        <taxon>Teleostei</taxon>
        <taxon>Neoteleostei</taxon>
        <taxon>Acanthomorphata</taxon>
        <taxon>Eupercaria</taxon>
        <taxon>Perciformes</taxon>
        <taxon>Cottioidei</taxon>
        <taxon>Cottales</taxon>
        <taxon>Liparidae</taxon>
        <taxon>Liparis</taxon>
    </lineage>
</organism>
<name>A0A4Z2I5C0_9TELE</name>
<dbReference type="EMBL" id="SRLO01000136">
    <property type="protein sequence ID" value="TNN72494.1"/>
    <property type="molecule type" value="Genomic_DNA"/>
</dbReference>
<reference evidence="2 3" key="1">
    <citation type="submission" date="2019-03" db="EMBL/GenBank/DDBJ databases">
        <title>First draft genome of Liparis tanakae, snailfish: a comprehensive survey of snailfish specific genes.</title>
        <authorList>
            <person name="Kim W."/>
            <person name="Song I."/>
            <person name="Jeong J.-H."/>
            <person name="Kim D."/>
            <person name="Kim S."/>
            <person name="Ryu S."/>
            <person name="Song J.Y."/>
            <person name="Lee S.K."/>
        </authorList>
    </citation>
    <scope>NUCLEOTIDE SEQUENCE [LARGE SCALE GENOMIC DNA]</scope>
    <source>
        <tissue evidence="2">Muscle</tissue>
    </source>
</reference>
<evidence type="ECO:0000313" key="3">
    <source>
        <dbReference type="Proteomes" id="UP000314294"/>
    </source>
</evidence>
<proteinExistence type="predicted"/>
<evidence type="ECO:0000256" key="1">
    <source>
        <dbReference type="SAM" id="MobiDB-lite"/>
    </source>
</evidence>
<comment type="caution">
    <text evidence="2">The sequence shown here is derived from an EMBL/GenBank/DDBJ whole genome shotgun (WGS) entry which is preliminary data.</text>
</comment>
<protein>
    <submittedName>
        <fullName evidence="2">Uncharacterized protein</fullName>
    </submittedName>
</protein>
<gene>
    <name evidence="2" type="ORF">EYF80_017270</name>
</gene>
<feature type="region of interest" description="Disordered" evidence="1">
    <location>
        <begin position="71"/>
        <end position="92"/>
    </location>
</feature>
<dbReference type="AlphaFoldDB" id="A0A4Z2I5C0"/>
<keyword evidence="3" id="KW-1185">Reference proteome</keyword>
<dbReference type="Proteomes" id="UP000314294">
    <property type="component" value="Unassembled WGS sequence"/>
</dbReference>
<accession>A0A4Z2I5C0</accession>
<evidence type="ECO:0000313" key="2">
    <source>
        <dbReference type="EMBL" id="TNN72494.1"/>
    </source>
</evidence>
<sequence length="118" mass="13065">MLKTAEPTIVPTPTSPLVMKTAESGRQRQMGGEDIKQILCHTHTERMQADGPLLPLLLGLTWCLDDLCEPNDSEQPDSTAAEPLEGPPCDAFSASYRHQLDRRHLVRLLQQLYASSSP</sequence>